<evidence type="ECO:0000256" key="2">
    <source>
        <dbReference type="ARBA" id="ARBA00022692"/>
    </source>
</evidence>
<organism evidence="8 9">
    <name type="scientific">Nanchangia anserum</name>
    <dbReference type="NCBI Taxonomy" id="2692125"/>
    <lineage>
        <taxon>Bacteria</taxon>
        <taxon>Bacillati</taxon>
        <taxon>Actinomycetota</taxon>
        <taxon>Actinomycetes</taxon>
        <taxon>Actinomycetales</taxon>
        <taxon>Actinomycetaceae</taxon>
        <taxon>Nanchangia</taxon>
    </lineage>
</organism>
<sequence>MAAPSVRGGHAVCSIPTPPRERFLMSTNNDFPPPSDPQQLTYGAPSPQGVPDQQALPPYGGTYPAQGQSAYHEQPTQAGYPASAYPEAKSRVAAGILGILFGSLGAHNFYLGRAGKAIVQLLITVLSLGVLAPISATWGLVEGILILTSSPQSSWGRDADGRPLRS</sequence>
<gene>
    <name evidence="8" type="ORF">H8R10_07670</name>
</gene>
<evidence type="ECO:0000256" key="4">
    <source>
        <dbReference type="ARBA" id="ARBA00023136"/>
    </source>
</evidence>
<evidence type="ECO:0000256" key="6">
    <source>
        <dbReference type="SAM" id="Phobius"/>
    </source>
</evidence>
<dbReference type="Proteomes" id="UP000627538">
    <property type="component" value="Unassembled WGS sequence"/>
</dbReference>
<feature type="transmembrane region" description="Helical" evidence="6">
    <location>
        <begin position="117"/>
        <end position="141"/>
    </location>
</feature>
<feature type="region of interest" description="Disordered" evidence="5">
    <location>
        <begin position="1"/>
        <end position="82"/>
    </location>
</feature>
<evidence type="ECO:0000256" key="3">
    <source>
        <dbReference type="ARBA" id="ARBA00022989"/>
    </source>
</evidence>
<dbReference type="InterPro" id="IPR007829">
    <property type="entry name" value="TM2"/>
</dbReference>
<feature type="domain" description="TM2" evidence="7">
    <location>
        <begin position="88"/>
        <end position="131"/>
    </location>
</feature>
<comment type="caution">
    <text evidence="8">The sequence shown here is derived from an EMBL/GenBank/DDBJ whole genome shotgun (WGS) entry which is preliminary data.</text>
</comment>
<accession>A0A8I0GDR6</accession>
<evidence type="ECO:0000313" key="8">
    <source>
        <dbReference type="EMBL" id="MBD3690101.1"/>
    </source>
</evidence>
<protein>
    <submittedName>
        <fullName evidence="8">TM2 domain-containing protein</fullName>
    </submittedName>
</protein>
<dbReference type="EMBL" id="JACRUO010000002">
    <property type="protein sequence ID" value="MBD3690101.1"/>
    <property type="molecule type" value="Genomic_DNA"/>
</dbReference>
<dbReference type="Pfam" id="PF05154">
    <property type="entry name" value="TM2"/>
    <property type="match status" value="1"/>
</dbReference>
<reference evidence="8 9" key="1">
    <citation type="submission" date="2020-08" db="EMBL/GenBank/DDBJ databases">
        <title>Winkia gen. nov., sp. nov., isolated from faeces of the Anser albifrons in China.</title>
        <authorList>
            <person name="Liu Q."/>
        </authorList>
    </citation>
    <scope>NUCLEOTIDE SEQUENCE [LARGE SCALE GENOMIC DNA]</scope>
    <source>
        <strain evidence="8 9">C62</strain>
    </source>
</reference>
<comment type="subcellular location">
    <subcellularLocation>
        <location evidence="1">Membrane</location>
        <topology evidence="1">Multi-pass membrane protein</topology>
    </subcellularLocation>
</comment>
<feature type="compositionally biased region" description="Polar residues" evidence="5">
    <location>
        <begin position="65"/>
        <end position="77"/>
    </location>
</feature>
<dbReference type="AlphaFoldDB" id="A0A8I0GDR6"/>
<evidence type="ECO:0000256" key="1">
    <source>
        <dbReference type="ARBA" id="ARBA00004141"/>
    </source>
</evidence>
<feature type="transmembrane region" description="Helical" evidence="6">
    <location>
        <begin position="92"/>
        <end position="111"/>
    </location>
</feature>
<evidence type="ECO:0000313" key="9">
    <source>
        <dbReference type="Proteomes" id="UP000627538"/>
    </source>
</evidence>
<dbReference type="GO" id="GO:0016020">
    <property type="term" value="C:membrane"/>
    <property type="evidence" value="ECO:0007669"/>
    <property type="project" value="UniProtKB-SubCell"/>
</dbReference>
<keyword evidence="9" id="KW-1185">Reference proteome</keyword>
<evidence type="ECO:0000259" key="7">
    <source>
        <dbReference type="Pfam" id="PF05154"/>
    </source>
</evidence>
<evidence type="ECO:0000256" key="5">
    <source>
        <dbReference type="SAM" id="MobiDB-lite"/>
    </source>
</evidence>
<keyword evidence="4 6" id="KW-0472">Membrane</keyword>
<name>A0A8I0GDR6_9ACTO</name>
<proteinExistence type="predicted"/>
<keyword evidence="2 6" id="KW-0812">Transmembrane</keyword>
<keyword evidence="3 6" id="KW-1133">Transmembrane helix</keyword>